<keyword evidence="1" id="KW-0472">Membrane</keyword>
<reference evidence="3" key="2">
    <citation type="submission" date="2025-08" db="UniProtKB">
        <authorList>
            <consortium name="Ensembl"/>
        </authorList>
    </citation>
    <scope>IDENTIFICATION</scope>
</reference>
<sequence length="364" mass="40613">MTYNPVISLSNPPEPRRLTLRVCVTSFLPVTVCPYRMGSTTSGLMAVTRSSPTGMRLMRMISSWGTVCTWTSPGAGGGPTVRCRSREPCVMSHHLVSLAWVLAYYKTVATKAPCAVSQSSRVSNAQYCFSKCFPIESNAFTTYEVVCPSTWVRFGASCYSFEPVVQRLTLEEAREHCKHKANTSEVLTIQTEMENRFVLEQLWSYGFPHQTVWLGMFFNTDTDSMAWFDGSPMDYSNWNFKAPDPSLLTADTCVSTRVSDGMWLLSQCTDRLGFVCKTNSDTIPEVEVAPLNGLHHGIVPAAVLVAMLIFAVLVAVLWFVYKRNMMRFRRLPSMGNAYYRHTSSQATDSDGNVLIADLEAHSGE</sequence>
<keyword evidence="1" id="KW-1133">Transmembrane helix</keyword>
<dbReference type="Ensembl" id="ENSHHUT00000045092.1">
    <property type="protein sequence ID" value="ENSHHUP00000043462.1"/>
    <property type="gene ID" value="ENSHHUG00000026669.1"/>
</dbReference>
<protein>
    <recommendedName>
        <fullName evidence="2">C-type lectin domain-containing protein</fullName>
    </recommendedName>
</protein>
<dbReference type="InterPro" id="IPR050111">
    <property type="entry name" value="C-type_lectin/snaclec_domain"/>
</dbReference>
<evidence type="ECO:0000313" key="4">
    <source>
        <dbReference type="Proteomes" id="UP000314982"/>
    </source>
</evidence>
<dbReference type="Pfam" id="PF00059">
    <property type="entry name" value="Lectin_C"/>
    <property type="match status" value="1"/>
</dbReference>
<accession>A0A4W5MYG0</accession>
<keyword evidence="4" id="KW-1185">Reference proteome</keyword>
<feature type="transmembrane region" description="Helical" evidence="1">
    <location>
        <begin position="298"/>
        <end position="321"/>
    </location>
</feature>
<reference evidence="3" key="3">
    <citation type="submission" date="2025-09" db="UniProtKB">
        <authorList>
            <consortium name="Ensembl"/>
        </authorList>
    </citation>
    <scope>IDENTIFICATION</scope>
</reference>
<evidence type="ECO:0000256" key="1">
    <source>
        <dbReference type="SAM" id="Phobius"/>
    </source>
</evidence>
<organism evidence="3 4">
    <name type="scientific">Hucho hucho</name>
    <name type="common">huchen</name>
    <dbReference type="NCBI Taxonomy" id="62062"/>
    <lineage>
        <taxon>Eukaryota</taxon>
        <taxon>Metazoa</taxon>
        <taxon>Chordata</taxon>
        <taxon>Craniata</taxon>
        <taxon>Vertebrata</taxon>
        <taxon>Euteleostomi</taxon>
        <taxon>Actinopterygii</taxon>
        <taxon>Neopterygii</taxon>
        <taxon>Teleostei</taxon>
        <taxon>Protacanthopterygii</taxon>
        <taxon>Salmoniformes</taxon>
        <taxon>Salmonidae</taxon>
        <taxon>Salmoninae</taxon>
        <taxon>Hucho</taxon>
    </lineage>
</organism>
<dbReference type="STRING" id="62062.ENSHHUP00000043462"/>
<feature type="domain" description="C-type lectin" evidence="2">
    <location>
        <begin position="154"/>
        <end position="277"/>
    </location>
</feature>
<dbReference type="InterPro" id="IPR016187">
    <property type="entry name" value="CTDL_fold"/>
</dbReference>
<dbReference type="InterPro" id="IPR016186">
    <property type="entry name" value="C-type_lectin-like/link_sf"/>
</dbReference>
<evidence type="ECO:0000259" key="2">
    <source>
        <dbReference type="PROSITE" id="PS50041"/>
    </source>
</evidence>
<dbReference type="PANTHER" id="PTHR22803">
    <property type="entry name" value="MANNOSE, PHOSPHOLIPASE, LECTIN RECEPTOR RELATED"/>
    <property type="match status" value="1"/>
</dbReference>
<reference evidence="4" key="1">
    <citation type="submission" date="2018-06" db="EMBL/GenBank/DDBJ databases">
        <title>Genome assembly of Danube salmon.</title>
        <authorList>
            <person name="Macqueen D.J."/>
            <person name="Gundappa M.K."/>
        </authorList>
    </citation>
    <scope>NUCLEOTIDE SEQUENCE [LARGE SCALE GENOMIC DNA]</scope>
</reference>
<dbReference type="Gene3D" id="3.10.100.10">
    <property type="entry name" value="Mannose-Binding Protein A, subunit A"/>
    <property type="match status" value="1"/>
</dbReference>
<dbReference type="InterPro" id="IPR001304">
    <property type="entry name" value="C-type_lectin-like"/>
</dbReference>
<dbReference type="SMART" id="SM00034">
    <property type="entry name" value="CLECT"/>
    <property type="match status" value="1"/>
</dbReference>
<proteinExistence type="predicted"/>
<evidence type="ECO:0000313" key="3">
    <source>
        <dbReference type="Ensembl" id="ENSHHUP00000043462.1"/>
    </source>
</evidence>
<dbReference type="GeneTree" id="ENSGT01100000263473"/>
<name>A0A4W5MYG0_9TELE</name>
<dbReference type="Proteomes" id="UP000314982">
    <property type="component" value="Unassembled WGS sequence"/>
</dbReference>
<dbReference type="SUPFAM" id="SSF56436">
    <property type="entry name" value="C-type lectin-like"/>
    <property type="match status" value="1"/>
</dbReference>
<dbReference type="PROSITE" id="PS50041">
    <property type="entry name" value="C_TYPE_LECTIN_2"/>
    <property type="match status" value="1"/>
</dbReference>
<dbReference type="CDD" id="cd00037">
    <property type="entry name" value="CLECT"/>
    <property type="match status" value="1"/>
</dbReference>
<dbReference type="AlphaFoldDB" id="A0A4W5MYG0"/>
<keyword evidence="1" id="KW-0812">Transmembrane</keyword>